<dbReference type="Proteomes" id="UP000266441">
    <property type="component" value="Unassembled WGS sequence"/>
</dbReference>
<dbReference type="RefSeq" id="WP_119349220.1">
    <property type="nucleotide sequence ID" value="NZ_QWET01000004.1"/>
</dbReference>
<dbReference type="OrthoDB" id="1449293at2"/>
<evidence type="ECO:0000313" key="2">
    <source>
        <dbReference type="Proteomes" id="UP000266441"/>
    </source>
</evidence>
<dbReference type="AlphaFoldDB" id="A0A399D1X6"/>
<organism evidence="1 2">
    <name type="scientific">Mariniphaga sediminis</name>
    <dbReference type="NCBI Taxonomy" id="1628158"/>
    <lineage>
        <taxon>Bacteria</taxon>
        <taxon>Pseudomonadati</taxon>
        <taxon>Bacteroidota</taxon>
        <taxon>Bacteroidia</taxon>
        <taxon>Marinilabiliales</taxon>
        <taxon>Prolixibacteraceae</taxon>
        <taxon>Mariniphaga</taxon>
    </lineage>
</organism>
<name>A0A399D1X6_9BACT</name>
<gene>
    <name evidence="1" type="ORF">D1164_06885</name>
</gene>
<comment type="caution">
    <text evidence="1">The sequence shown here is derived from an EMBL/GenBank/DDBJ whole genome shotgun (WGS) entry which is preliminary data.</text>
</comment>
<proteinExistence type="predicted"/>
<evidence type="ECO:0000313" key="1">
    <source>
        <dbReference type="EMBL" id="RIH65985.1"/>
    </source>
</evidence>
<dbReference type="EMBL" id="QWET01000004">
    <property type="protein sequence ID" value="RIH65985.1"/>
    <property type="molecule type" value="Genomic_DNA"/>
</dbReference>
<keyword evidence="2" id="KW-1185">Reference proteome</keyword>
<dbReference type="PROSITE" id="PS51257">
    <property type="entry name" value="PROKAR_LIPOPROTEIN"/>
    <property type="match status" value="1"/>
</dbReference>
<reference evidence="1 2" key="1">
    <citation type="journal article" date="2015" name="Int. J. Syst. Evol. Microbiol.">
        <title>Mariniphaga sediminis sp. nov., isolated from coastal sediment.</title>
        <authorList>
            <person name="Wang F.Q."/>
            <person name="Shen Q.Y."/>
            <person name="Chen G.J."/>
            <person name="Du Z.J."/>
        </authorList>
    </citation>
    <scope>NUCLEOTIDE SEQUENCE [LARGE SCALE GENOMIC DNA]</scope>
    <source>
        <strain evidence="1 2">SY21</strain>
    </source>
</reference>
<protein>
    <submittedName>
        <fullName evidence="1">Uncharacterized protein</fullName>
    </submittedName>
</protein>
<accession>A0A399D1X6</accession>
<sequence length="101" mass="11649">MYFKQIIFVALLSLFTILSCKKEEKYQSTALITGPDLRECICCGGYFIEIKDSTYNFDTIPASLGIDLSDVTFPVAVKLDWQHDRKCGDIRYINITRIKRQ</sequence>